<dbReference type="OrthoDB" id="8434516at2"/>
<name>A0A0F2TCY1_STRR3</name>
<dbReference type="Gene3D" id="2.60.120.560">
    <property type="entry name" value="Exo-inulinase, domain 1"/>
    <property type="match status" value="1"/>
</dbReference>
<evidence type="ECO:0000313" key="2">
    <source>
        <dbReference type="Proteomes" id="UP000033699"/>
    </source>
</evidence>
<accession>A0A0F2TCY1</accession>
<dbReference type="PATRIC" id="fig|359131.3.peg.6465"/>
<dbReference type="RefSeq" id="WP_045701037.1">
    <property type="nucleotide sequence ID" value="NZ_JZKH01000064.1"/>
</dbReference>
<dbReference type="Proteomes" id="UP000033699">
    <property type="component" value="Unassembled WGS sequence"/>
</dbReference>
<comment type="caution">
    <text evidence="1">The sequence shown here is derived from an EMBL/GenBank/DDBJ whole genome shotgun (WGS) entry which is preliminary data.</text>
</comment>
<keyword evidence="2" id="KW-1185">Reference proteome</keyword>
<proteinExistence type="predicted"/>
<gene>
    <name evidence="1" type="ORF">VM95_26330</name>
</gene>
<sequence length="222" mass="23987">MTRVHRLLPLALLTAVAVTGLALTVGPVWGGGGGEPARPWTDGSVHGPWRSVFDGHGTNTGLDNGLSLSPAPARTPAETHAGLIVSTRQYQDLTLRATLRTVAQLRTPTPNPWEVAWLVWAYTDPDHFYYVILKPNGWELGKRDPAYPGGQRFLATGDQPFPVDHPADVRVTQHGPHLEATVDGHPLVAFDDHERPYPTGSIGAYTEDAHVEFTDVSAEPAG</sequence>
<dbReference type="AlphaFoldDB" id="A0A0F2TCY1"/>
<evidence type="ECO:0000313" key="1">
    <source>
        <dbReference type="EMBL" id="KJS59587.1"/>
    </source>
</evidence>
<protein>
    <submittedName>
        <fullName evidence="1">Calcium-binding protein</fullName>
    </submittedName>
</protein>
<dbReference type="EMBL" id="JZKH01000064">
    <property type="protein sequence ID" value="KJS59587.1"/>
    <property type="molecule type" value="Genomic_DNA"/>
</dbReference>
<reference evidence="1 2" key="1">
    <citation type="submission" date="2015-02" db="EMBL/GenBank/DDBJ databases">
        <authorList>
            <person name="Ju K.-S."/>
            <person name="Doroghazi J.R."/>
            <person name="Metcalf W."/>
        </authorList>
    </citation>
    <scope>NUCLEOTIDE SEQUENCE [LARGE SCALE GENOMIC DNA]</scope>
    <source>
        <strain evidence="1 2">ATCC 31215</strain>
    </source>
</reference>
<organism evidence="1 2">
    <name type="scientific">Streptomyces rubellomurinus (strain ATCC 31215)</name>
    <dbReference type="NCBI Taxonomy" id="359131"/>
    <lineage>
        <taxon>Bacteria</taxon>
        <taxon>Bacillati</taxon>
        <taxon>Actinomycetota</taxon>
        <taxon>Actinomycetes</taxon>
        <taxon>Kitasatosporales</taxon>
        <taxon>Streptomycetaceae</taxon>
        <taxon>Streptomyces</taxon>
    </lineage>
</organism>